<comment type="caution">
    <text evidence="2">The sequence shown here is derived from an EMBL/GenBank/DDBJ whole genome shotgun (WGS) entry which is preliminary data.</text>
</comment>
<protein>
    <submittedName>
        <fullName evidence="2">LAO/AO transport system kinase</fullName>
        <ecNumber evidence="2">2.7.-.-</ecNumber>
    </submittedName>
</protein>
<evidence type="ECO:0000313" key="2">
    <source>
        <dbReference type="EMBL" id="MBM7620997.1"/>
    </source>
</evidence>
<dbReference type="GO" id="GO:0016301">
    <property type="term" value="F:kinase activity"/>
    <property type="evidence" value="ECO:0007669"/>
    <property type="project" value="UniProtKB-KW"/>
</dbReference>
<sequence>MTKEKKKALRKHERSTEEIVSGVKAGIRSDLAQAITLVESNAARHFSKSQDILGQLMPDTGKSVRIGISGVPGAGKSTFIEAFGLYLCSLGKKVAVLAVDPSSSRTGGSILGDKTRMEQLARHPQAFIRPSPSSGTLGGVHRKTRESILLCEAAGFDVILVETVGVGQSEAIVRDMVDFFLLLVLTGAGDELQGMKKGIMELVDAILVNKADGENAAKAKKSAEEYRQILHFLQPATEGWETKAFTCSALYEIGIDQTWKTINEFLETTIASGEFDNRRNEQKKTWLYTSVKSQLEMMFFQNDEVKKQLPIMEEEIREDRISVSVAVNRLMEIYKKGQ</sequence>
<gene>
    <name evidence="2" type="ORF">JOC95_002870</name>
</gene>
<name>A0ABS2P210_9BACI</name>
<dbReference type="Proteomes" id="UP000737402">
    <property type="component" value="Unassembled WGS sequence"/>
</dbReference>
<dbReference type="NCBIfam" id="NF006958">
    <property type="entry name" value="PRK09435.1"/>
    <property type="match status" value="1"/>
</dbReference>
<evidence type="ECO:0000313" key="3">
    <source>
        <dbReference type="Proteomes" id="UP000737402"/>
    </source>
</evidence>
<dbReference type="EC" id="2.7.-.-" evidence="2"/>
<evidence type="ECO:0000256" key="1">
    <source>
        <dbReference type="ARBA" id="ARBA00009625"/>
    </source>
</evidence>
<proteinExistence type="inferred from homology"/>
<dbReference type="InterPro" id="IPR005129">
    <property type="entry name" value="GTPase_ArgK"/>
</dbReference>
<dbReference type="CDD" id="cd03114">
    <property type="entry name" value="MMAA-like"/>
    <property type="match status" value="1"/>
</dbReference>
<dbReference type="InterPro" id="IPR027417">
    <property type="entry name" value="P-loop_NTPase"/>
</dbReference>
<keyword evidence="3" id="KW-1185">Reference proteome</keyword>
<dbReference type="PANTHER" id="PTHR23408:SF3">
    <property type="entry name" value="METHYLMALONIC ACIDURIA TYPE A PROTEIN, MITOCHONDRIAL"/>
    <property type="match status" value="1"/>
</dbReference>
<dbReference type="Pfam" id="PF03308">
    <property type="entry name" value="MeaB"/>
    <property type="match status" value="1"/>
</dbReference>
<dbReference type="Gene3D" id="3.40.50.300">
    <property type="entry name" value="P-loop containing nucleotide triphosphate hydrolases"/>
    <property type="match status" value="1"/>
</dbReference>
<reference evidence="2 3" key="1">
    <citation type="submission" date="2021-01" db="EMBL/GenBank/DDBJ databases">
        <title>Genomic Encyclopedia of Type Strains, Phase IV (KMG-IV): sequencing the most valuable type-strain genomes for metagenomic binning, comparative biology and taxonomic classification.</title>
        <authorList>
            <person name="Goeker M."/>
        </authorList>
    </citation>
    <scope>NUCLEOTIDE SEQUENCE [LARGE SCALE GENOMIC DNA]</scope>
    <source>
        <strain evidence="2 3">DSM 25879</strain>
    </source>
</reference>
<dbReference type="EMBL" id="JAFBED010000006">
    <property type="protein sequence ID" value="MBM7620997.1"/>
    <property type="molecule type" value="Genomic_DNA"/>
</dbReference>
<dbReference type="RefSeq" id="WP_204417452.1">
    <property type="nucleotide sequence ID" value="NZ_JAFBED010000006.1"/>
</dbReference>
<dbReference type="Gene3D" id="1.20.5.170">
    <property type="match status" value="1"/>
</dbReference>
<comment type="similarity">
    <text evidence="1">Belongs to the SIMIBI class G3E GTPase family. ArgK/MeaB subfamily.</text>
</comment>
<accession>A0ABS2P210</accession>
<dbReference type="NCBIfam" id="TIGR00750">
    <property type="entry name" value="lao"/>
    <property type="match status" value="1"/>
</dbReference>
<keyword evidence="2" id="KW-0808">Transferase</keyword>
<keyword evidence="2" id="KW-0418">Kinase</keyword>
<dbReference type="Gene3D" id="1.10.287.130">
    <property type="match status" value="1"/>
</dbReference>
<organism evidence="2 3">
    <name type="scientific">Sutcliffiella tianshenii</name>
    <dbReference type="NCBI Taxonomy" id="1463404"/>
    <lineage>
        <taxon>Bacteria</taxon>
        <taxon>Bacillati</taxon>
        <taxon>Bacillota</taxon>
        <taxon>Bacilli</taxon>
        <taxon>Bacillales</taxon>
        <taxon>Bacillaceae</taxon>
        <taxon>Sutcliffiella</taxon>
    </lineage>
</organism>
<dbReference type="SUPFAM" id="SSF52540">
    <property type="entry name" value="P-loop containing nucleoside triphosphate hydrolases"/>
    <property type="match status" value="1"/>
</dbReference>
<dbReference type="PANTHER" id="PTHR23408">
    <property type="entry name" value="METHYLMALONYL-COA MUTASE"/>
    <property type="match status" value="1"/>
</dbReference>